<dbReference type="InterPro" id="IPR014031">
    <property type="entry name" value="Ketoacyl_synth_C"/>
</dbReference>
<dbReference type="InterPro" id="IPR020841">
    <property type="entry name" value="PKS_Beta-ketoAc_synthase_dom"/>
</dbReference>
<dbReference type="SMART" id="SM00822">
    <property type="entry name" value="PKS_KR"/>
    <property type="match status" value="1"/>
</dbReference>
<keyword evidence="12" id="KW-1185">Reference proteome</keyword>
<dbReference type="PANTHER" id="PTHR43775">
    <property type="entry name" value="FATTY ACID SYNTHASE"/>
    <property type="match status" value="1"/>
</dbReference>
<feature type="region of interest" description="C-terminal hotdog fold" evidence="6">
    <location>
        <begin position="1081"/>
        <end position="1249"/>
    </location>
</feature>
<dbReference type="Pfam" id="PF23297">
    <property type="entry name" value="ACP_SdgA_C"/>
    <property type="match status" value="1"/>
</dbReference>
<dbReference type="Gene3D" id="3.90.180.10">
    <property type="entry name" value="Medium-chain alcohol dehydrogenases, catalytic domain"/>
    <property type="match status" value="1"/>
</dbReference>
<dbReference type="InterPro" id="IPR020806">
    <property type="entry name" value="PKS_PP-bd"/>
</dbReference>
<dbReference type="FunFam" id="3.40.366.10:FF:000002">
    <property type="entry name" value="Probable polyketide synthase 2"/>
    <property type="match status" value="1"/>
</dbReference>
<gene>
    <name evidence="11" type="ORF">N0V93_008092</name>
</gene>
<dbReference type="Gene3D" id="3.40.50.720">
    <property type="entry name" value="NAD(P)-binding Rossmann-like Domain"/>
    <property type="match status" value="1"/>
</dbReference>
<comment type="caution">
    <text evidence="11">The sequence shown here is derived from an EMBL/GenBank/DDBJ whole genome shotgun (WGS) entry which is preliminary data.</text>
</comment>
<evidence type="ECO:0000256" key="1">
    <source>
        <dbReference type="ARBA" id="ARBA00022450"/>
    </source>
</evidence>
<evidence type="ECO:0008006" key="13">
    <source>
        <dbReference type="Google" id="ProtNLM"/>
    </source>
</evidence>
<dbReference type="GO" id="GO:0031177">
    <property type="term" value="F:phosphopantetheine binding"/>
    <property type="evidence" value="ECO:0007669"/>
    <property type="project" value="InterPro"/>
</dbReference>
<dbReference type="InterPro" id="IPR057326">
    <property type="entry name" value="KR_dom"/>
</dbReference>
<dbReference type="PROSITE" id="PS01162">
    <property type="entry name" value="QOR_ZETA_CRYSTAL"/>
    <property type="match status" value="1"/>
</dbReference>
<dbReference type="EMBL" id="JAPEVB010000005">
    <property type="protein sequence ID" value="KAJ4387499.1"/>
    <property type="molecule type" value="Genomic_DNA"/>
</dbReference>
<dbReference type="Gene3D" id="3.10.129.110">
    <property type="entry name" value="Polyketide synthase dehydratase"/>
    <property type="match status" value="1"/>
</dbReference>
<reference evidence="11" key="1">
    <citation type="submission" date="2022-10" db="EMBL/GenBank/DDBJ databases">
        <title>Tapping the CABI collections for fungal endophytes: first genome assemblies for Collariella, Neodidymelliopsis, Ascochyta clinopodiicola, Didymella pomorum, Didymosphaeria variabile, Neocosmospora piperis and Neocucurbitaria cava.</title>
        <authorList>
            <person name="Hill R."/>
        </authorList>
    </citation>
    <scope>NUCLEOTIDE SEQUENCE</scope>
    <source>
        <strain evidence="11">IMI 355082</strain>
    </source>
</reference>
<dbReference type="InterPro" id="IPR056501">
    <property type="entry name" value="NAD-bd_HRPKS_sdrA"/>
</dbReference>
<dbReference type="PROSITE" id="PS52019">
    <property type="entry name" value="PKS_MFAS_DH"/>
    <property type="match status" value="1"/>
</dbReference>
<dbReference type="InterPro" id="IPR006162">
    <property type="entry name" value="Ppantetheine_attach_site"/>
</dbReference>
<keyword evidence="2" id="KW-0597">Phosphoprotein</keyword>
<dbReference type="InterPro" id="IPR016039">
    <property type="entry name" value="Thiolase-like"/>
</dbReference>
<dbReference type="Pfam" id="PF00109">
    <property type="entry name" value="ketoacyl-synt"/>
    <property type="match status" value="1"/>
</dbReference>
<feature type="domain" description="Ketosynthase family 3 (KS3)" evidence="9">
    <location>
        <begin position="27"/>
        <end position="430"/>
    </location>
</feature>
<accession>A0A9W9CUJ6</accession>
<dbReference type="GO" id="GO:0004315">
    <property type="term" value="F:3-oxoacyl-[acyl-carrier-protein] synthase activity"/>
    <property type="evidence" value="ECO:0007669"/>
    <property type="project" value="InterPro"/>
</dbReference>
<dbReference type="InterPro" id="IPR013154">
    <property type="entry name" value="ADH-like_N"/>
</dbReference>
<evidence type="ECO:0000256" key="4">
    <source>
        <dbReference type="ARBA" id="ARBA00023002"/>
    </source>
</evidence>
<dbReference type="SMART" id="SM00826">
    <property type="entry name" value="PKS_DH"/>
    <property type="match status" value="1"/>
</dbReference>
<dbReference type="SMART" id="SM00827">
    <property type="entry name" value="PKS_AT"/>
    <property type="match status" value="1"/>
</dbReference>
<dbReference type="SMART" id="SM00825">
    <property type="entry name" value="PKS_KS"/>
    <property type="match status" value="1"/>
</dbReference>
<dbReference type="Pfam" id="PF14765">
    <property type="entry name" value="PS-DH"/>
    <property type="match status" value="1"/>
</dbReference>
<dbReference type="GO" id="GO:0008270">
    <property type="term" value="F:zinc ion binding"/>
    <property type="evidence" value="ECO:0007669"/>
    <property type="project" value="InterPro"/>
</dbReference>
<dbReference type="Pfam" id="PF22621">
    <property type="entry name" value="CurL-like_PKS_C"/>
    <property type="match status" value="1"/>
</dbReference>
<dbReference type="PROSITE" id="PS50075">
    <property type="entry name" value="CARRIER"/>
    <property type="match status" value="1"/>
</dbReference>
<feature type="active site" description="Proton acceptor; for dehydratase activity" evidence="6">
    <location>
        <position position="952"/>
    </location>
</feature>
<dbReference type="Pfam" id="PF23114">
    <property type="entry name" value="NAD-bd_HRPKS_sdrA"/>
    <property type="match status" value="1"/>
</dbReference>
<dbReference type="PROSITE" id="PS00012">
    <property type="entry name" value="PHOSPHOPANTETHEINE"/>
    <property type="match status" value="1"/>
</dbReference>
<feature type="region of interest" description="N-terminal hotdog fold" evidence="6">
    <location>
        <begin position="920"/>
        <end position="1055"/>
    </location>
</feature>
<dbReference type="Proteomes" id="UP001140453">
    <property type="component" value="Unassembled WGS sequence"/>
</dbReference>
<dbReference type="Gene3D" id="3.40.366.10">
    <property type="entry name" value="Malonyl-Coenzyme A Acyl Carrier Protein, domain 2"/>
    <property type="match status" value="1"/>
</dbReference>
<dbReference type="InterPro" id="IPR002364">
    <property type="entry name" value="Quin_OxRdtase/zeta-crystal_CS"/>
</dbReference>
<dbReference type="InterPro" id="IPR020843">
    <property type="entry name" value="ER"/>
</dbReference>
<evidence type="ECO:0000256" key="7">
    <source>
        <dbReference type="SAM" id="MobiDB-lite"/>
    </source>
</evidence>
<name>A0A9W9CUJ6_9PEZI</name>
<dbReference type="InterPro" id="IPR049552">
    <property type="entry name" value="PKS_DH_N"/>
</dbReference>
<dbReference type="InterPro" id="IPR042104">
    <property type="entry name" value="PKS_dehydratase_sf"/>
</dbReference>
<dbReference type="PROSITE" id="PS00606">
    <property type="entry name" value="KS3_1"/>
    <property type="match status" value="1"/>
</dbReference>
<dbReference type="InterPro" id="IPR018201">
    <property type="entry name" value="Ketoacyl_synth_AS"/>
</dbReference>
<keyword evidence="3" id="KW-0808">Transferase</keyword>
<evidence type="ECO:0000313" key="11">
    <source>
        <dbReference type="EMBL" id="KAJ4387499.1"/>
    </source>
</evidence>
<protein>
    <recommendedName>
        <fullName evidence="13">Polyketide synthase</fullName>
    </recommendedName>
</protein>
<dbReference type="SUPFAM" id="SSF52151">
    <property type="entry name" value="FabD/lysophospholipase-like"/>
    <property type="match status" value="1"/>
</dbReference>
<evidence type="ECO:0000259" key="9">
    <source>
        <dbReference type="PROSITE" id="PS52004"/>
    </source>
</evidence>
<dbReference type="GO" id="GO:0006633">
    <property type="term" value="P:fatty acid biosynthetic process"/>
    <property type="evidence" value="ECO:0007669"/>
    <property type="project" value="InterPro"/>
</dbReference>
<dbReference type="Pfam" id="PF13602">
    <property type="entry name" value="ADH_zinc_N_2"/>
    <property type="match status" value="1"/>
</dbReference>
<dbReference type="InterPro" id="IPR016036">
    <property type="entry name" value="Malonyl_transacylase_ACP-bd"/>
</dbReference>
<dbReference type="GO" id="GO:1901336">
    <property type="term" value="P:lactone biosynthetic process"/>
    <property type="evidence" value="ECO:0007669"/>
    <property type="project" value="UniProtKB-ARBA"/>
</dbReference>
<evidence type="ECO:0000259" key="8">
    <source>
        <dbReference type="PROSITE" id="PS50075"/>
    </source>
</evidence>
<dbReference type="SUPFAM" id="SSF51735">
    <property type="entry name" value="NAD(P)-binding Rossmann-fold domains"/>
    <property type="match status" value="2"/>
</dbReference>
<feature type="region of interest" description="Disordered" evidence="7">
    <location>
        <begin position="1"/>
        <end position="20"/>
    </location>
</feature>
<dbReference type="InterPro" id="IPR020807">
    <property type="entry name" value="PKS_DH"/>
</dbReference>
<dbReference type="InterPro" id="IPR050091">
    <property type="entry name" value="PKS_NRPS_Biosynth_Enz"/>
</dbReference>
<evidence type="ECO:0000256" key="5">
    <source>
        <dbReference type="ARBA" id="ARBA00023268"/>
    </source>
</evidence>
<dbReference type="SUPFAM" id="SSF47336">
    <property type="entry name" value="ACP-like"/>
    <property type="match status" value="1"/>
</dbReference>
<dbReference type="OrthoDB" id="329835at2759"/>
<dbReference type="InterPro" id="IPR009081">
    <property type="entry name" value="PP-bd_ACP"/>
</dbReference>
<dbReference type="Pfam" id="PF08240">
    <property type="entry name" value="ADH_N"/>
    <property type="match status" value="1"/>
</dbReference>
<dbReference type="InterPro" id="IPR014030">
    <property type="entry name" value="Ketoacyl_synth_N"/>
</dbReference>
<dbReference type="InterPro" id="IPR016035">
    <property type="entry name" value="Acyl_Trfase/lysoPLipase"/>
</dbReference>
<dbReference type="GO" id="GO:0004312">
    <property type="term" value="F:fatty acid synthase activity"/>
    <property type="evidence" value="ECO:0007669"/>
    <property type="project" value="TreeGrafter"/>
</dbReference>
<dbReference type="SUPFAM" id="SSF50129">
    <property type="entry name" value="GroES-like"/>
    <property type="match status" value="1"/>
</dbReference>
<evidence type="ECO:0000313" key="12">
    <source>
        <dbReference type="Proteomes" id="UP001140453"/>
    </source>
</evidence>
<dbReference type="SMART" id="SM00829">
    <property type="entry name" value="PKS_ER"/>
    <property type="match status" value="1"/>
</dbReference>
<dbReference type="Pfam" id="PF21089">
    <property type="entry name" value="PKS_DH_N"/>
    <property type="match status" value="1"/>
</dbReference>
<dbReference type="InterPro" id="IPR049900">
    <property type="entry name" value="PKS_mFAS_DH"/>
</dbReference>
<evidence type="ECO:0000256" key="6">
    <source>
        <dbReference type="PROSITE-ProRule" id="PRU01363"/>
    </source>
</evidence>
<organism evidence="11 12">
    <name type="scientific">Gnomoniopsis smithogilvyi</name>
    <dbReference type="NCBI Taxonomy" id="1191159"/>
    <lineage>
        <taxon>Eukaryota</taxon>
        <taxon>Fungi</taxon>
        <taxon>Dikarya</taxon>
        <taxon>Ascomycota</taxon>
        <taxon>Pezizomycotina</taxon>
        <taxon>Sordariomycetes</taxon>
        <taxon>Sordariomycetidae</taxon>
        <taxon>Diaporthales</taxon>
        <taxon>Gnomoniaceae</taxon>
        <taxon>Gnomoniopsis</taxon>
    </lineage>
</organism>
<dbReference type="Pfam" id="PF02801">
    <property type="entry name" value="Ketoacyl-synt_C"/>
    <property type="match status" value="1"/>
</dbReference>
<dbReference type="PROSITE" id="PS52004">
    <property type="entry name" value="KS3_2"/>
    <property type="match status" value="1"/>
</dbReference>
<evidence type="ECO:0000259" key="10">
    <source>
        <dbReference type="PROSITE" id="PS52019"/>
    </source>
</evidence>
<keyword evidence="5" id="KW-0511">Multifunctional enzyme</keyword>
<sequence length="2238" mass="241458">MTSGGHDQDPKGCHGVSSAGDAMAKTPAPVAITGMACRLSGDVSSLEDFWQMICRGRNGWSEIPEDRFSKDAFWHPNPAKKGAFNPRGGYFLKQDPALFDAPFFNITRGEAEAMDPQQRMLLECTYEALENAGIPKESLVGKKVGVFVGGAASDYRLGTLRDPEQTPMFDATGNQQSIQAGRISHYFDLRGPSFSVDTACSSSLYALHQAVQSIRNGESDQAIVAACHLNLQPGDWISMSLSRLFSEQGMTFAFDNRAKSGFARGEGVGVLVLKAAQNAIDDNDRIRSVIVSSGVGQDGRTVGITSPSGKAQEQLMREVYDRAGISPKDVGFVEAHGTGTKVGDPIEATAIHNVFSEGRTPKNPLQLGSVKSNVGHLENASGVVAVIKAAMMLEKGFILPNTNFKTPNENIPLSEWNMKGGSNAHSCVLEKPPALRTRQNKSIFSGRTQRLFVLSANDEVSAKSTLSNLSIFLEQHPEVFQKQLLRNLAYTLCHRRSHLSWRIGLVASSAAELVEAVSSSEAKPVRAAQQAPRIAFVYTGQGAQWHAMGRELMQAYPVFAKTMEDADKCLKDLGAEFSLIEELSRDKGDSRVGEAYISQPACVAIQVALTNLLHSWGITPAAVTGHSSGEVGAAYGAGALTLEQAMTVAYERGQAVVKLKARHPSLKGSMMAVGAGPETIEPLIKELRNGLAVVACENSPTSVTVSGDESGIDELANVVEAKQLFNRKLRVDVAYHSPHMNLVANDYHDSIKDIMSTQPASANLPVEFYSSLRGIKIDDISALDAQYWVENLTRPVRFSTSVNQMCTENAPDIVVEIGPHAALEGPVKQILKSVGPQASKTAYLSALYRNQCAVNTSIKLAASLYMKGQSLNMGAINLEDPDVEPPVLVDDLRPYPWSRGKYWSESRQSRQHRIKQFPRHDLLGNMADFSNDLSPTWRNVIRTDDLPWLRDHKMQSLTTFPFAGFVSMAIEAAAQRAVLRGVEFQSFSLREVQVKRPLLMEDGAEYELMTLFSSYAEGTRSYSDDWDEVRILSWEDGKGWTEHCRGLISVKKGDGTNSVNSSHQRGAAVVERIKAADIKCKEDVQTDVFYKELDGKGATYGPTFRRLSAIKASETQSIADVDAVVTDTTATMPEEYQTPYHVHPALLDQVLQLSFPILGAGRPSVGMSTLYMPSFIQELYVRRDIGLSTLAGDKLRVVGQGAPDLAVPKATDFSMDAILARPNSGENHGRSLISVLGLCMTPVKSEGSILDTPRELCFKMQWEAVSKPEEETAANSETTSDSGYVGSSDELSVERKQDVTALASQVSSTEATDGSSSEVDQAWNEKKVILLSQDLGSDSICQGIVESIKARSGTQPSTHTLLEHNVGEIKDLSKVHLILLDLGQLILSELTPQGFQTLQKLLAETAGVLWVTRGAYLNATSPTANMAVGLCRTIRSETTASLATLDLDPDSELSSHGIESLIMEAFSRVFDDQEASDMEYSEKDGALVVPRIINDDAMNLFVHREVHSSSCAPYLQDFASSRRLKMSFGTAGALDSLYFHDDQAVEVALGELEVEIDVRATGMNFKDVVIAMGQLSQPYLGIECSGVVSRVGNAVTSLAVGDRVCAMTHGAYSTVARCPASSAARIPASMTFETAASIPVVYCTAHYGLIDLGRLCEGEKVLIHAAAGGVGQAAIQLAKMKGAEIFATVGSPEKKKFIMESYGIPETHIFSSRDASFGPSIRDATAGKGVDVILNSLAGDLLRESWDCIGHFGRFIEIGKRDITSNTRLEMTKFEHNATFSSVDLTVLANEKPQRMAATFSDVMQLFETSSVQPIAPVTVFGISQVETAFRLLQSGKTTGKLVVVPKAGEQVKATHPVNVDTAIFRADASYLIIGGTGGLGRSMTKWMVAKGARNIVLVSRRAHLEGAVEQLAYDLRLSAGANVVVKACDVIDRDSVQSLITSCSSELPPIAGVIHAGMVLRDVLFEKMTFEDYEAIIGSKVAGTWNVHNSLSSTPLDFFITLSSAAGIVGNRGQAAYAAANTFLDAFCRYRQKLGLPASSIDLTAVSDVGYLADSGAERQDEVLKNLGGESMDEAEVLALISAAVMDSNADKNGGIFSGHCLTGLHLGEDPERLPYYAADAKFNHLREAMLSLHGSSGATSGAQISISAALSRSKTTEEAVEIITVGLTGKLSSILMIPTDELDAGTPITKYGLDSLNAIELRNWITKELGVNLQVLQLLTSGSLANLASTILTKRG</sequence>
<dbReference type="CDD" id="cd05195">
    <property type="entry name" value="enoyl_red"/>
    <property type="match status" value="1"/>
</dbReference>
<dbReference type="GO" id="GO:0030639">
    <property type="term" value="P:polyketide biosynthetic process"/>
    <property type="evidence" value="ECO:0007669"/>
    <property type="project" value="UniProtKB-ARBA"/>
</dbReference>
<feature type="region of interest" description="Disordered" evidence="7">
    <location>
        <begin position="1267"/>
        <end position="1290"/>
    </location>
</feature>
<evidence type="ECO:0000256" key="3">
    <source>
        <dbReference type="ARBA" id="ARBA00022679"/>
    </source>
</evidence>
<dbReference type="Gene3D" id="1.10.1200.10">
    <property type="entry name" value="ACP-like"/>
    <property type="match status" value="1"/>
</dbReference>
<dbReference type="InterPro" id="IPR014043">
    <property type="entry name" value="Acyl_transferase_dom"/>
</dbReference>
<keyword evidence="4" id="KW-0560">Oxidoreductase</keyword>
<dbReference type="CDD" id="cd00833">
    <property type="entry name" value="PKS"/>
    <property type="match status" value="1"/>
</dbReference>
<feature type="domain" description="Carrier" evidence="8">
    <location>
        <begin position="2160"/>
        <end position="2237"/>
    </location>
</feature>
<dbReference type="SUPFAM" id="SSF53901">
    <property type="entry name" value="Thiolase-like"/>
    <property type="match status" value="1"/>
</dbReference>
<dbReference type="InterPro" id="IPR013968">
    <property type="entry name" value="PKS_KR"/>
</dbReference>
<dbReference type="SMART" id="SM00823">
    <property type="entry name" value="PKS_PP"/>
    <property type="match status" value="1"/>
</dbReference>
<feature type="active site" description="Proton donor; for dehydratase activity" evidence="6">
    <location>
        <position position="1148"/>
    </location>
</feature>
<feature type="domain" description="PKS/mFAS DH" evidence="10">
    <location>
        <begin position="920"/>
        <end position="1249"/>
    </location>
</feature>
<proteinExistence type="predicted"/>
<dbReference type="InterPro" id="IPR001227">
    <property type="entry name" value="Ac_transferase_dom_sf"/>
</dbReference>
<dbReference type="FunFam" id="3.40.50.720:FF:000209">
    <property type="entry name" value="Polyketide synthase Pks12"/>
    <property type="match status" value="1"/>
</dbReference>
<dbReference type="GO" id="GO:0016491">
    <property type="term" value="F:oxidoreductase activity"/>
    <property type="evidence" value="ECO:0007669"/>
    <property type="project" value="UniProtKB-KW"/>
</dbReference>
<keyword evidence="1" id="KW-0596">Phosphopantetheine</keyword>
<dbReference type="Pfam" id="PF00698">
    <property type="entry name" value="Acyl_transf_1"/>
    <property type="match status" value="1"/>
</dbReference>
<dbReference type="Pfam" id="PF08659">
    <property type="entry name" value="KR"/>
    <property type="match status" value="1"/>
</dbReference>
<dbReference type="InterPro" id="IPR036291">
    <property type="entry name" value="NAD(P)-bd_dom_sf"/>
</dbReference>
<evidence type="ECO:0000256" key="2">
    <source>
        <dbReference type="ARBA" id="ARBA00022553"/>
    </source>
</evidence>
<dbReference type="PANTHER" id="PTHR43775:SF13">
    <property type="entry name" value="POLYKETIDE SYNTHASE 1"/>
    <property type="match status" value="1"/>
</dbReference>
<dbReference type="InterPro" id="IPR049551">
    <property type="entry name" value="PKS_DH_C"/>
</dbReference>
<dbReference type="Gene3D" id="3.40.47.10">
    <property type="match status" value="1"/>
</dbReference>
<dbReference type="InterPro" id="IPR036736">
    <property type="entry name" value="ACP-like_sf"/>
</dbReference>
<dbReference type="SUPFAM" id="SSF55048">
    <property type="entry name" value="Probable ACP-binding domain of malonyl-CoA ACP transacylase"/>
    <property type="match status" value="1"/>
</dbReference>
<feature type="compositionally biased region" description="Basic and acidic residues" evidence="7">
    <location>
        <begin position="1"/>
        <end position="12"/>
    </location>
</feature>
<dbReference type="InterPro" id="IPR011032">
    <property type="entry name" value="GroES-like_sf"/>
</dbReference>